<feature type="chain" id="PRO_5041379782" description="Translocon-associated protein subunit delta" evidence="15">
    <location>
        <begin position="17"/>
        <end position="167"/>
    </location>
</feature>
<evidence type="ECO:0000256" key="1">
    <source>
        <dbReference type="ARBA" id="ARBA00002838"/>
    </source>
</evidence>
<organism evidence="16 17">
    <name type="scientific">Mesorhabditis spiculigera</name>
    <dbReference type="NCBI Taxonomy" id="96644"/>
    <lineage>
        <taxon>Eukaryota</taxon>
        <taxon>Metazoa</taxon>
        <taxon>Ecdysozoa</taxon>
        <taxon>Nematoda</taxon>
        <taxon>Chromadorea</taxon>
        <taxon>Rhabditida</taxon>
        <taxon>Rhabditina</taxon>
        <taxon>Rhabditomorpha</taxon>
        <taxon>Rhabditoidea</taxon>
        <taxon>Rhabditidae</taxon>
        <taxon>Mesorhabditinae</taxon>
        <taxon>Mesorhabditis</taxon>
    </lineage>
</organism>
<keyword evidence="12" id="KW-0472">Membrane</keyword>
<evidence type="ECO:0000256" key="12">
    <source>
        <dbReference type="ARBA" id="ARBA00023136"/>
    </source>
</evidence>
<comment type="similarity">
    <text evidence="3">Belongs to the TRAP-delta family.</text>
</comment>
<evidence type="ECO:0000256" key="8">
    <source>
        <dbReference type="ARBA" id="ARBA00022729"/>
    </source>
</evidence>
<dbReference type="InterPro" id="IPR008855">
    <property type="entry name" value="TRAP-delta"/>
</dbReference>
<sequence length="167" mass="18320">MLRGLAFAAVVALASAATCQSPQHSATTFSTTDSFFHFQTSFIAEFSLQCANKVKDAPYYAVVNGEKTYQVAYSDDTNKYQVSFALDHDKASAQTFNIDVYDEDTFATYSNAQRNGQDTSSAKPLFTIPLYHPGLNKKYPISCETFAVLAALGGIYYAFYLKSEATA</sequence>
<keyword evidence="17" id="KW-1185">Reference proteome</keyword>
<proteinExistence type="inferred from homology"/>
<dbReference type="EMBL" id="CATQJA010002591">
    <property type="protein sequence ID" value="CAJ0572099.1"/>
    <property type="molecule type" value="Genomic_DNA"/>
</dbReference>
<dbReference type="GO" id="GO:0005789">
    <property type="term" value="C:endoplasmic reticulum membrane"/>
    <property type="evidence" value="ECO:0007669"/>
    <property type="project" value="UniProtKB-SubCell"/>
</dbReference>
<keyword evidence="9" id="KW-0256">Endoplasmic reticulum</keyword>
<keyword evidence="8 15" id="KW-0732">Signal</keyword>
<evidence type="ECO:0000256" key="11">
    <source>
        <dbReference type="ARBA" id="ARBA00022989"/>
    </source>
</evidence>
<reference evidence="16" key="1">
    <citation type="submission" date="2023-06" db="EMBL/GenBank/DDBJ databases">
        <authorList>
            <person name="Delattre M."/>
        </authorList>
    </citation>
    <scope>NUCLEOTIDE SEQUENCE</scope>
    <source>
        <strain evidence="16">AF72</strain>
    </source>
</reference>
<evidence type="ECO:0000256" key="4">
    <source>
        <dbReference type="ARBA" id="ARBA00011819"/>
    </source>
</evidence>
<keyword evidence="11" id="KW-1133">Transmembrane helix</keyword>
<name>A0AA36G3Y5_9BILA</name>
<dbReference type="PANTHER" id="PTHR12731">
    <property type="entry name" value="TRANSLOCON-ASSOCIATED PROTEIN, DELTA SUBUNIT"/>
    <property type="match status" value="1"/>
</dbReference>
<comment type="subcellular location">
    <subcellularLocation>
        <location evidence="2">Endoplasmic reticulum membrane</location>
        <topology evidence="2">Single-pass type I membrane protein</topology>
    </subcellularLocation>
</comment>
<keyword evidence="10" id="KW-0832">Ubl conjugation</keyword>
<accession>A0AA36G3Y5</accession>
<evidence type="ECO:0000256" key="7">
    <source>
        <dbReference type="ARBA" id="ARBA00022692"/>
    </source>
</evidence>
<dbReference type="Proteomes" id="UP001177023">
    <property type="component" value="Unassembled WGS sequence"/>
</dbReference>
<evidence type="ECO:0000256" key="14">
    <source>
        <dbReference type="ARBA" id="ARBA00031791"/>
    </source>
</evidence>
<evidence type="ECO:0000313" key="16">
    <source>
        <dbReference type="EMBL" id="CAJ0572099.1"/>
    </source>
</evidence>
<dbReference type="PANTHER" id="PTHR12731:SF1">
    <property type="entry name" value="TRANSLOCON-ASSOCIATED PROTEIN SUBUNIT DELTA"/>
    <property type="match status" value="1"/>
</dbReference>
<keyword evidence="13" id="KW-1015">Disulfide bond</keyword>
<comment type="subunit">
    <text evidence="4">Heterotetramer of TRAP-alpha, TRAP-beta, TRAP-delta and TRAP-gamma.</text>
</comment>
<keyword evidence="7" id="KW-0812">Transmembrane</keyword>
<keyword evidence="6" id="KW-1017">Isopeptide bond</keyword>
<evidence type="ECO:0000313" key="17">
    <source>
        <dbReference type="Proteomes" id="UP001177023"/>
    </source>
</evidence>
<evidence type="ECO:0000256" key="10">
    <source>
        <dbReference type="ARBA" id="ARBA00022843"/>
    </source>
</evidence>
<dbReference type="Pfam" id="PF05404">
    <property type="entry name" value="TRAP-delta"/>
    <property type="match status" value="1"/>
</dbReference>
<evidence type="ECO:0000256" key="13">
    <source>
        <dbReference type="ARBA" id="ARBA00023157"/>
    </source>
</evidence>
<protein>
    <recommendedName>
        <fullName evidence="5">Translocon-associated protein subunit delta</fullName>
    </recommendedName>
    <alternativeName>
        <fullName evidence="14">Signal sequence receptor subunit delta</fullName>
    </alternativeName>
</protein>
<evidence type="ECO:0000256" key="6">
    <source>
        <dbReference type="ARBA" id="ARBA00022499"/>
    </source>
</evidence>
<evidence type="ECO:0000256" key="3">
    <source>
        <dbReference type="ARBA" id="ARBA00009294"/>
    </source>
</evidence>
<evidence type="ECO:0000256" key="9">
    <source>
        <dbReference type="ARBA" id="ARBA00022824"/>
    </source>
</evidence>
<feature type="non-terminal residue" evidence="16">
    <location>
        <position position="1"/>
    </location>
</feature>
<comment type="function">
    <text evidence="1">TRAP proteins are part of a complex whose function is to bind calcium to the ER membrane and thereby regulate the retention of ER resident proteins.</text>
</comment>
<evidence type="ECO:0000256" key="5">
    <source>
        <dbReference type="ARBA" id="ARBA00014387"/>
    </source>
</evidence>
<dbReference type="AlphaFoldDB" id="A0AA36G3Y5"/>
<gene>
    <name evidence="16" type="ORF">MSPICULIGERA_LOCUS10493</name>
</gene>
<evidence type="ECO:0000256" key="2">
    <source>
        <dbReference type="ARBA" id="ARBA00004115"/>
    </source>
</evidence>
<comment type="caution">
    <text evidence="16">The sequence shown here is derived from an EMBL/GenBank/DDBJ whole genome shotgun (WGS) entry which is preliminary data.</text>
</comment>
<evidence type="ECO:0000256" key="15">
    <source>
        <dbReference type="SAM" id="SignalP"/>
    </source>
</evidence>
<feature type="signal peptide" evidence="15">
    <location>
        <begin position="1"/>
        <end position="16"/>
    </location>
</feature>